<evidence type="ECO:0000313" key="7">
    <source>
        <dbReference type="EMBL" id="SHF09187.1"/>
    </source>
</evidence>
<dbReference type="PATRIC" id="fig|1121477.3.peg.2754"/>
<dbReference type="NCBIfam" id="TIGR03170">
    <property type="entry name" value="flgA_cterm"/>
    <property type="match status" value="1"/>
</dbReference>
<dbReference type="Proteomes" id="UP000033608">
    <property type="component" value="Unassembled WGS sequence"/>
</dbReference>
<reference evidence="7 9" key="2">
    <citation type="submission" date="2016-11" db="EMBL/GenBank/DDBJ databases">
        <authorList>
            <person name="Jaros S."/>
            <person name="Januszkiewicz K."/>
            <person name="Wedrychowicz H."/>
        </authorList>
    </citation>
    <scope>NUCLEOTIDE SEQUENCE [LARGE SCALE GENOMIC DNA]</scope>
    <source>
        <strain evidence="7 9">DSM 17137</strain>
    </source>
</reference>
<dbReference type="EMBL" id="LAJF01000062">
    <property type="protein sequence ID" value="KKB84836.1"/>
    <property type="molecule type" value="Genomic_DNA"/>
</dbReference>
<dbReference type="OrthoDB" id="5323072at2"/>
<dbReference type="SMART" id="SM00858">
    <property type="entry name" value="SAF"/>
    <property type="match status" value="1"/>
</dbReference>
<keyword evidence="2 4" id="KW-0732">Signal</keyword>
<evidence type="ECO:0000313" key="8">
    <source>
        <dbReference type="Proteomes" id="UP000033608"/>
    </source>
</evidence>
<dbReference type="EMBL" id="FQVC01000004">
    <property type="protein sequence ID" value="SHF09187.1"/>
    <property type="molecule type" value="Genomic_DNA"/>
</dbReference>
<keyword evidence="7" id="KW-0969">Cilium</keyword>
<feature type="signal peptide" evidence="4">
    <location>
        <begin position="1"/>
        <end position="21"/>
    </location>
</feature>
<evidence type="ECO:0000256" key="3">
    <source>
        <dbReference type="ARBA" id="ARBA00022764"/>
    </source>
</evidence>
<evidence type="ECO:0000313" key="9">
    <source>
        <dbReference type="Proteomes" id="UP000184533"/>
    </source>
</evidence>
<keyword evidence="7" id="KW-0966">Cell projection</keyword>
<gene>
    <name evidence="7" type="ORF">SAMN02745223_01807</name>
    <name evidence="6" type="ORF">VW29_08300</name>
</gene>
<feature type="domain" description="SAF" evidence="5">
    <location>
        <begin position="181"/>
        <end position="243"/>
    </location>
</feature>
<dbReference type="GO" id="GO:0042597">
    <property type="term" value="C:periplasmic space"/>
    <property type="evidence" value="ECO:0007669"/>
    <property type="project" value="UniProtKB-SubCell"/>
</dbReference>
<dbReference type="Gene3D" id="3.90.1210.10">
    <property type="entry name" value="Antifreeze-like/N-acetylneuraminic acid synthase C-terminal domain"/>
    <property type="match status" value="1"/>
</dbReference>
<dbReference type="CDD" id="cd11614">
    <property type="entry name" value="SAF_CpaB_FlgA_like"/>
    <property type="match status" value="1"/>
</dbReference>
<proteinExistence type="predicted"/>
<dbReference type="Pfam" id="PF13144">
    <property type="entry name" value="ChapFlgA"/>
    <property type="match status" value="1"/>
</dbReference>
<evidence type="ECO:0000256" key="1">
    <source>
        <dbReference type="ARBA" id="ARBA00004418"/>
    </source>
</evidence>
<dbReference type="Proteomes" id="UP000184533">
    <property type="component" value="Unassembled WGS sequence"/>
</dbReference>
<evidence type="ECO:0000259" key="5">
    <source>
        <dbReference type="SMART" id="SM00858"/>
    </source>
</evidence>
<dbReference type="GO" id="GO:0044780">
    <property type="term" value="P:bacterial-type flagellum assembly"/>
    <property type="evidence" value="ECO:0007669"/>
    <property type="project" value="InterPro"/>
</dbReference>
<dbReference type="RefSeq" id="WP_046134848.1">
    <property type="nucleotide sequence ID" value="NZ_FQVC01000004.1"/>
</dbReference>
<evidence type="ECO:0000256" key="2">
    <source>
        <dbReference type="ARBA" id="ARBA00022729"/>
    </source>
</evidence>
<evidence type="ECO:0000313" key="6">
    <source>
        <dbReference type="EMBL" id="KKB84836.1"/>
    </source>
</evidence>
<sequence length="314" mass="32333">MTLRPLIAILATALLAGTAFAAPVLKADVSIAAGVVTVGDMFDDAGTLAEQPLFRAPLPGTTGIVPLTAITAAAARIGLDDFDTLGLDSVRVIREAAIVDETVLSRLIAADLGARGIITTGMSVQTIFANVINPITAEAVAEPAKLLSLRYLPGNGAFSARFAISGIAKPLDLTGTLDLMLEAPHLAANLPAGTILSASDVVMRQVPLKYAETAGFAAPNDLIGKQLQRQSREGMLLRPADVAEPQLISRNDLVTIYFRQGPMTLTVKGQALGGAAIGGPVQVLNLMSKRVISATVLAAGAVEVSNTPLTLAGL</sequence>
<evidence type="ECO:0000256" key="4">
    <source>
        <dbReference type="SAM" id="SignalP"/>
    </source>
</evidence>
<dbReference type="AlphaFoldDB" id="A0A0F5LRA8"/>
<reference evidence="6 8" key="1">
    <citation type="submission" date="2015-03" db="EMBL/GenBank/DDBJ databases">
        <authorList>
            <person name="Hassan Y.I."/>
            <person name="Lepp D."/>
            <person name="Zhou T."/>
        </authorList>
    </citation>
    <scope>NUCLEOTIDE SEQUENCE [LARGE SCALE GENOMIC DNA]</scope>
    <source>
        <strain evidence="6 8">DSM 17137</strain>
    </source>
</reference>
<accession>A0A0F5LRA8</accession>
<dbReference type="InterPro" id="IPR017585">
    <property type="entry name" value="SAF_FlgA"/>
</dbReference>
<dbReference type="PANTHER" id="PTHR36307:SF1">
    <property type="entry name" value="FLAGELLA BASAL BODY P-RING FORMATION PROTEIN FLGA"/>
    <property type="match status" value="1"/>
</dbReference>
<dbReference type="PANTHER" id="PTHR36307">
    <property type="entry name" value="FLAGELLA BASAL BODY P-RING FORMATION PROTEIN FLGA"/>
    <property type="match status" value="1"/>
</dbReference>
<feature type="chain" id="PRO_5015038345" evidence="4">
    <location>
        <begin position="22"/>
        <end position="314"/>
    </location>
</feature>
<protein>
    <submittedName>
        <fullName evidence="7">Flagella basal body P-ring formation protein FlgA</fullName>
    </submittedName>
</protein>
<dbReference type="InterPro" id="IPR013974">
    <property type="entry name" value="SAF"/>
</dbReference>
<keyword evidence="7" id="KW-0282">Flagellum</keyword>
<organism evidence="6 8">
    <name type="scientific">Devosia limi DSM 17137</name>
    <dbReference type="NCBI Taxonomy" id="1121477"/>
    <lineage>
        <taxon>Bacteria</taxon>
        <taxon>Pseudomonadati</taxon>
        <taxon>Pseudomonadota</taxon>
        <taxon>Alphaproteobacteria</taxon>
        <taxon>Hyphomicrobiales</taxon>
        <taxon>Devosiaceae</taxon>
        <taxon>Devosia</taxon>
    </lineage>
</organism>
<comment type="subcellular location">
    <subcellularLocation>
        <location evidence="1">Periplasm</location>
    </subcellularLocation>
</comment>
<name>A0A0F5LRA8_9HYPH</name>
<dbReference type="STRING" id="1121477.SAMN02745223_01807"/>
<dbReference type="Gene3D" id="2.30.30.760">
    <property type="match status" value="1"/>
</dbReference>
<keyword evidence="8" id="KW-1185">Reference proteome</keyword>
<keyword evidence="3" id="KW-0574">Periplasm</keyword>
<dbReference type="InterPro" id="IPR039246">
    <property type="entry name" value="Flagellar_FlgA"/>
</dbReference>